<dbReference type="OrthoDB" id="2095648at2759"/>
<dbReference type="InterPro" id="IPR001810">
    <property type="entry name" value="F-box_dom"/>
</dbReference>
<dbReference type="Proteomes" id="UP000626092">
    <property type="component" value="Unassembled WGS sequence"/>
</dbReference>
<sequence length="355" mass="39969">MASSSTPTQPAEAIDARNWAELPRDVTAMILKKVGVMDLLQSAQKVCMAWRSVSKDPDMWRSIHMSGYFGEDMWDEMGYDVEKMATHAIDRSCGQLVEFSIKGFGSDGLLDYIGERLLSVFNSAIAESWALNLNLISLSEQSMRASQLRRLQIIYPSSISDDGLSETAKKLPLLEELHIYSGFLSKEALLNVGRCCPHLKSLKFNSRGSRAPYMEYDDEALAIAETMPGLHHLQLLGNNLTDDGLKAILDGCPNLESLDLRHCFNVNLGGSLGERCSEQIKYLRQPYDSTDDCEFDMTFYNGYDDDYSLDDDYPSGFSEIDLMSDVDGDEYFEFSCGSDVYEYDYEDLFFGDDDD</sequence>
<dbReference type="InterPro" id="IPR032675">
    <property type="entry name" value="LRR_dom_sf"/>
</dbReference>
<dbReference type="CDD" id="cd22164">
    <property type="entry name" value="F-box_AtSKIP19-like"/>
    <property type="match status" value="1"/>
</dbReference>
<dbReference type="SMART" id="SM00367">
    <property type="entry name" value="LRR_CC"/>
    <property type="match status" value="4"/>
</dbReference>
<dbReference type="SUPFAM" id="SSF81383">
    <property type="entry name" value="F-box domain"/>
    <property type="match status" value="1"/>
</dbReference>
<dbReference type="EMBL" id="WJXA01000013">
    <property type="protein sequence ID" value="KAF7120598.1"/>
    <property type="molecule type" value="Genomic_DNA"/>
</dbReference>
<comment type="caution">
    <text evidence="2">The sequence shown here is derived from an EMBL/GenBank/DDBJ whole genome shotgun (WGS) entry which is preliminary data.</text>
</comment>
<dbReference type="Gene3D" id="1.20.1280.50">
    <property type="match status" value="1"/>
</dbReference>
<evidence type="ECO:0000313" key="3">
    <source>
        <dbReference type="Proteomes" id="UP000626092"/>
    </source>
</evidence>
<dbReference type="PANTHER" id="PTHR38926">
    <property type="entry name" value="F-BOX DOMAIN CONTAINING PROTEIN, EXPRESSED"/>
    <property type="match status" value="1"/>
</dbReference>
<dbReference type="InterPro" id="IPR006553">
    <property type="entry name" value="Leu-rich_rpt_Cys-con_subtyp"/>
</dbReference>
<organism evidence="2 3">
    <name type="scientific">Rhododendron simsii</name>
    <name type="common">Sims's rhododendron</name>
    <dbReference type="NCBI Taxonomy" id="118357"/>
    <lineage>
        <taxon>Eukaryota</taxon>
        <taxon>Viridiplantae</taxon>
        <taxon>Streptophyta</taxon>
        <taxon>Embryophyta</taxon>
        <taxon>Tracheophyta</taxon>
        <taxon>Spermatophyta</taxon>
        <taxon>Magnoliopsida</taxon>
        <taxon>eudicotyledons</taxon>
        <taxon>Gunneridae</taxon>
        <taxon>Pentapetalae</taxon>
        <taxon>asterids</taxon>
        <taxon>Ericales</taxon>
        <taxon>Ericaceae</taxon>
        <taxon>Ericoideae</taxon>
        <taxon>Rhodoreae</taxon>
        <taxon>Rhododendron</taxon>
    </lineage>
</organism>
<dbReference type="Pfam" id="PF12937">
    <property type="entry name" value="F-box-like"/>
    <property type="match status" value="1"/>
</dbReference>
<protein>
    <recommendedName>
        <fullName evidence="1">F-box domain-containing protein</fullName>
    </recommendedName>
</protein>
<accession>A0A834L7N4</accession>
<feature type="domain" description="F-box" evidence="1">
    <location>
        <begin position="16"/>
        <end position="63"/>
    </location>
</feature>
<dbReference type="AlphaFoldDB" id="A0A834L7N4"/>
<reference evidence="2" key="1">
    <citation type="submission" date="2019-11" db="EMBL/GenBank/DDBJ databases">
        <authorList>
            <person name="Liu Y."/>
            <person name="Hou J."/>
            <person name="Li T.-Q."/>
            <person name="Guan C.-H."/>
            <person name="Wu X."/>
            <person name="Wu H.-Z."/>
            <person name="Ling F."/>
            <person name="Zhang R."/>
            <person name="Shi X.-G."/>
            <person name="Ren J.-P."/>
            <person name="Chen E.-F."/>
            <person name="Sun J.-M."/>
        </authorList>
    </citation>
    <scope>NUCLEOTIDE SEQUENCE</scope>
    <source>
        <strain evidence="2">Adult_tree_wgs_1</strain>
        <tissue evidence="2">Leaves</tissue>
    </source>
</reference>
<dbReference type="InterPro" id="IPR036047">
    <property type="entry name" value="F-box-like_dom_sf"/>
</dbReference>
<dbReference type="PROSITE" id="PS50181">
    <property type="entry name" value="FBOX"/>
    <property type="match status" value="1"/>
</dbReference>
<evidence type="ECO:0000259" key="1">
    <source>
        <dbReference type="PROSITE" id="PS50181"/>
    </source>
</evidence>
<gene>
    <name evidence="2" type="ORF">RHSIM_Rhsim13G0118800</name>
</gene>
<name>A0A834L7N4_RHOSS</name>
<keyword evidence="3" id="KW-1185">Reference proteome</keyword>
<dbReference type="SUPFAM" id="SSF52047">
    <property type="entry name" value="RNI-like"/>
    <property type="match status" value="1"/>
</dbReference>
<dbReference type="Gene3D" id="3.80.10.10">
    <property type="entry name" value="Ribonuclease Inhibitor"/>
    <property type="match status" value="1"/>
</dbReference>
<proteinExistence type="predicted"/>
<evidence type="ECO:0000313" key="2">
    <source>
        <dbReference type="EMBL" id="KAF7120598.1"/>
    </source>
</evidence>
<dbReference type="PANTHER" id="PTHR38926:SF2">
    <property type="entry name" value="F-BOX_LRR-REPEAT PROTEIN 21-RELATED"/>
    <property type="match status" value="1"/>
</dbReference>